<dbReference type="PRINTS" id="PR00411">
    <property type="entry name" value="PNDRDTASEI"/>
</dbReference>
<dbReference type="Gene3D" id="3.50.50.60">
    <property type="entry name" value="FAD/NAD(P)-binding domain"/>
    <property type="match status" value="1"/>
</dbReference>
<dbReference type="PANTHER" id="PTHR43014">
    <property type="entry name" value="MERCURIC REDUCTASE"/>
    <property type="match status" value="1"/>
</dbReference>
<dbReference type="Pfam" id="PF02852">
    <property type="entry name" value="Pyr_redox_dim"/>
    <property type="match status" value="1"/>
</dbReference>
<dbReference type="SUPFAM" id="SSF51905">
    <property type="entry name" value="FAD/NAD(P)-binding domain"/>
    <property type="match status" value="1"/>
</dbReference>
<dbReference type="InterPro" id="IPR016156">
    <property type="entry name" value="FAD/NAD-linked_Rdtase_dimer_sf"/>
</dbReference>
<evidence type="ECO:0000256" key="5">
    <source>
        <dbReference type="PIRSR" id="PIRSR000350-4"/>
    </source>
</evidence>
<feature type="binding site" evidence="4">
    <location>
        <position position="114"/>
    </location>
    <ligand>
        <name>FAD</name>
        <dbReference type="ChEBI" id="CHEBI:57692"/>
    </ligand>
</feature>
<evidence type="ECO:0000259" key="6">
    <source>
        <dbReference type="Pfam" id="PF02852"/>
    </source>
</evidence>
<dbReference type="AlphaFoldDB" id="A0A0R2AZL4"/>
<dbReference type="InterPro" id="IPR004099">
    <property type="entry name" value="Pyr_nucl-diS_OxRdtase_dimer"/>
</dbReference>
<reference evidence="8 9" key="1">
    <citation type="journal article" date="2015" name="Genome Announc.">
        <title>Expanding the biotechnology potential of lactobacilli through comparative genomics of 213 strains and associated genera.</title>
        <authorList>
            <person name="Sun Z."/>
            <person name="Harris H.M."/>
            <person name="McCann A."/>
            <person name="Guo C."/>
            <person name="Argimon S."/>
            <person name="Zhang W."/>
            <person name="Yang X."/>
            <person name="Jeffery I.B."/>
            <person name="Cooney J.C."/>
            <person name="Kagawa T.F."/>
            <person name="Liu W."/>
            <person name="Song Y."/>
            <person name="Salvetti E."/>
            <person name="Wrobel A."/>
            <person name="Rasinkangas P."/>
            <person name="Parkhill J."/>
            <person name="Rea M.C."/>
            <person name="O'Sullivan O."/>
            <person name="Ritari J."/>
            <person name="Douillard F.P."/>
            <person name="Paul Ross R."/>
            <person name="Yang R."/>
            <person name="Briner A.E."/>
            <person name="Felis G.E."/>
            <person name="de Vos W.M."/>
            <person name="Barrangou R."/>
            <person name="Klaenhammer T.R."/>
            <person name="Caufield P.W."/>
            <person name="Cui Y."/>
            <person name="Zhang H."/>
            <person name="O'Toole P.W."/>
        </authorList>
    </citation>
    <scope>NUCLEOTIDE SEQUENCE [LARGE SCALE GENOMIC DNA]</scope>
    <source>
        <strain evidence="8 9">DSM 23829</strain>
    </source>
</reference>
<evidence type="ECO:0000259" key="7">
    <source>
        <dbReference type="Pfam" id="PF07992"/>
    </source>
</evidence>
<evidence type="ECO:0000313" key="8">
    <source>
        <dbReference type="EMBL" id="KRM69547.1"/>
    </source>
</evidence>
<keyword evidence="4" id="KW-0547">Nucleotide-binding</keyword>
<name>A0A0R2AZL4_9LACO</name>
<protein>
    <submittedName>
        <fullName evidence="8">Pyridine nucleotide-disulfide oxidoreductase</fullName>
    </submittedName>
</protein>
<feature type="domain" description="FAD/NAD(P)-binding" evidence="7">
    <location>
        <begin position="7"/>
        <end position="316"/>
    </location>
</feature>
<dbReference type="SUPFAM" id="SSF55424">
    <property type="entry name" value="FAD/NAD-linked reductases, dimerisation (C-terminal) domain"/>
    <property type="match status" value="1"/>
</dbReference>
<keyword evidence="2" id="KW-0285">Flavoprotein</keyword>
<dbReference type="EMBL" id="AYYQ01000003">
    <property type="protein sequence ID" value="KRM69547.1"/>
    <property type="molecule type" value="Genomic_DNA"/>
</dbReference>
<dbReference type="OrthoDB" id="9800167at2"/>
<gene>
    <name evidence="8" type="ORF">FD06_GL001035</name>
</gene>
<evidence type="ECO:0000256" key="1">
    <source>
        <dbReference type="ARBA" id="ARBA00007532"/>
    </source>
</evidence>
<dbReference type="PATRIC" id="fig|1423781.4.peg.1075"/>
<evidence type="ECO:0000313" key="9">
    <source>
        <dbReference type="Proteomes" id="UP000052012"/>
    </source>
</evidence>
<feature type="domain" description="Pyridine nucleotide-disulphide oxidoreductase dimerisation" evidence="6">
    <location>
        <begin position="337"/>
        <end position="439"/>
    </location>
</feature>
<proteinExistence type="inferred from homology"/>
<dbReference type="InterPro" id="IPR023753">
    <property type="entry name" value="FAD/NAD-binding_dom"/>
</dbReference>
<keyword evidence="3 4" id="KW-0274">FAD</keyword>
<evidence type="ECO:0000256" key="3">
    <source>
        <dbReference type="ARBA" id="ARBA00022827"/>
    </source>
</evidence>
<organism evidence="8 9">
    <name type="scientific">Apilactobacillus ozensis DSM 23829 = JCM 17196</name>
    <dbReference type="NCBI Taxonomy" id="1423781"/>
    <lineage>
        <taxon>Bacteria</taxon>
        <taxon>Bacillati</taxon>
        <taxon>Bacillota</taxon>
        <taxon>Bacilli</taxon>
        <taxon>Lactobacillales</taxon>
        <taxon>Lactobacillaceae</taxon>
        <taxon>Apilactobacillus</taxon>
    </lineage>
</organism>
<dbReference type="Proteomes" id="UP000052012">
    <property type="component" value="Unassembled WGS sequence"/>
</dbReference>
<evidence type="ECO:0000256" key="2">
    <source>
        <dbReference type="ARBA" id="ARBA00022630"/>
    </source>
</evidence>
<feature type="binding site" evidence="4">
    <location>
        <position position="260"/>
    </location>
    <ligand>
        <name>NAD(+)</name>
        <dbReference type="ChEBI" id="CHEBI:57540"/>
    </ligand>
</feature>
<dbReference type="PIRSF" id="PIRSF000350">
    <property type="entry name" value="Mercury_reductase_MerA"/>
    <property type="match status" value="1"/>
</dbReference>
<feature type="disulfide bond" description="Redox-active" evidence="5">
    <location>
        <begin position="44"/>
        <end position="49"/>
    </location>
</feature>
<accession>A0A0R2AZL4</accession>
<dbReference type="GO" id="GO:0000166">
    <property type="term" value="F:nucleotide binding"/>
    <property type="evidence" value="ECO:0007669"/>
    <property type="project" value="UniProtKB-KW"/>
</dbReference>
<comment type="caution">
    <text evidence="8">The sequence shown here is derived from an EMBL/GenBank/DDBJ whole genome shotgun (WGS) entry which is preliminary data.</text>
</comment>
<dbReference type="InterPro" id="IPR036188">
    <property type="entry name" value="FAD/NAD-bd_sf"/>
</dbReference>
<keyword evidence="9" id="KW-1185">Reference proteome</keyword>
<feature type="binding site" evidence="4">
    <location>
        <position position="300"/>
    </location>
    <ligand>
        <name>FAD</name>
        <dbReference type="ChEBI" id="CHEBI:57692"/>
    </ligand>
</feature>
<dbReference type="RefSeq" id="WP_054657897.1">
    <property type="nucleotide sequence ID" value="NZ_AYYQ01000003.1"/>
</dbReference>
<feature type="binding site" evidence="4">
    <location>
        <begin position="173"/>
        <end position="180"/>
    </location>
    <ligand>
        <name>NAD(+)</name>
        <dbReference type="ChEBI" id="CHEBI:57540"/>
    </ligand>
</feature>
<keyword evidence="4" id="KW-0520">NAD</keyword>
<comment type="similarity">
    <text evidence="1">Belongs to the class-I pyridine nucleotide-disulfide oxidoreductase family.</text>
</comment>
<dbReference type="InterPro" id="IPR001100">
    <property type="entry name" value="Pyr_nuc-diS_OxRdtase"/>
</dbReference>
<sequence>MADKYNYDVLYIGAGHGTFDGAMPLAQKGFKVGVIEADKVGGTCPNWGCNAKIALDTPIKIYEQQKQMSNILEGNLKINWRNNVENKRKTINSLPSAIESGMKSMGIDVIKGWGKLVDKNTVSVDDRKITSKNIVIATGLRPNKLDIPGTDLSHDSKEFMDLDEMPNNIAIIGSGYIAMEFATIANAVGANVTVFMHSDRILRQFYQPYTEILMKSLENKGIKFIKSANVASFSKENDKFVVEYGDNEKFETDWILDAAGRIPNVENIGLEDVGVDFDKKGIKVDNYLRTSVDNIYASGDVADAGQPKLTPTAVFQSTYLMKLFAKLTDKPIDYPSIPSVAFTMPRIGQVGVSVDEAKSNPDKYDIKENNLTDSDWYRIMTNDKIAQNNYIYNKEHQLVGFTEISNEADNAVDSLLPIIDLKLNKDQMGQIVQLFPSITSDTWGNM</sequence>
<dbReference type="STRING" id="1423781.FD06_GL001035"/>
<evidence type="ECO:0000256" key="4">
    <source>
        <dbReference type="PIRSR" id="PIRSR000350-3"/>
    </source>
</evidence>
<dbReference type="PRINTS" id="PR00368">
    <property type="entry name" value="FADPNR"/>
</dbReference>
<dbReference type="Pfam" id="PF07992">
    <property type="entry name" value="Pyr_redox_2"/>
    <property type="match status" value="1"/>
</dbReference>
<dbReference type="PANTHER" id="PTHR43014:SF5">
    <property type="entry name" value="GLUTATHIONE REDUCTASE (NADPH)"/>
    <property type="match status" value="1"/>
</dbReference>
<comment type="cofactor">
    <cofactor evidence="4">
        <name>FAD</name>
        <dbReference type="ChEBI" id="CHEBI:57692"/>
    </cofactor>
    <text evidence="4">Binds 1 FAD per subunit.</text>
</comment>
<dbReference type="GO" id="GO:0016491">
    <property type="term" value="F:oxidoreductase activity"/>
    <property type="evidence" value="ECO:0007669"/>
    <property type="project" value="InterPro"/>
</dbReference>